<dbReference type="InterPro" id="IPR011333">
    <property type="entry name" value="SKP1/BTB/POZ_sf"/>
</dbReference>
<comment type="caution">
    <text evidence="1">The sequence shown here is derived from an EMBL/GenBank/DDBJ whole genome shotgun (WGS) entry which is preliminary data.</text>
</comment>
<dbReference type="AlphaFoldDB" id="A0A8H5FMW1"/>
<proteinExistence type="predicted"/>
<reference evidence="1 2" key="1">
    <citation type="journal article" date="2020" name="ISME J.">
        <title>Uncovering the hidden diversity of litter-decomposition mechanisms in mushroom-forming fungi.</title>
        <authorList>
            <person name="Floudas D."/>
            <person name="Bentzer J."/>
            <person name="Ahren D."/>
            <person name="Johansson T."/>
            <person name="Persson P."/>
            <person name="Tunlid A."/>
        </authorList>
    </citation>
    <scope>NUCLEOTIDE SEQUENCE [LARGE SCALE GENOMIC DNA]</scope>
    <source>
        <strain evidence="1 2">CBS 291.85</strain>
    </source>
</reference>
<keyword evidence="2" id="KW-1185">Reference proteome</keyword>
<evidence type="ECO:0000313" key="1">
    <source>
        <dbReference type="EMBL" id="KAF5343045.1"/>
    </source>
</evidence>
<name>A0A8H5FMW1_9AGAR</name>
<dbReference type="Gene3D" id="3.30.710.10">
    <property type="entry name" value="Potassium Channel Kv1.1, Chain A"/>
    <property type="match status" value="1"/>
</dbReference>
<protein>
    <recommendedName>
        <fullName evidence="3">BTB domain-containing protein</fullName>
    </recommendedName>
</protein>
<dbReference type="EMBL" id="JAACJM010000150">
    <property type="protein sequence ID" value="KAF5343045.1"/>
    <property type="molecule type" value="Genomic_DNA"/>
</dbReference>
<organism evidence="1 2">
    <name type="scientific">Tetrapyrgos nigripes</name>
    <dbReference type="NCBI Taxonomy" id="182062"/>
    <lineage>
        <taxon>Eukaryota</taxon>
        <taxon>Fungi</taxon>
        <taxon>Dikarya</taxon>
        <taxon>Basidiomycota</taxon>
        <taxon>Agaricomycotina</taxon>
        <taxon>Agaricomycetes</taxon>
        <taxon>Agaricomycetidae</taxon>
        <taxon>Agaricales</taxon>
        <taxon>Marasmiineae</taxon>
        <taxon>Marasmiaceae</taxon>
        <taxon>Tetrapyrgos</taxon>
    </lineage>
</organism>
<dbReference type="Proteomes" id="UP000559256">
    <property type="component" value="Unassembled WGS sequence"/>
</dbReference>
<evidence type="ECO:0000313" key="2">
    <source>
        <dbReference type="Proteomes" id="UP000559256"/>
    </source>
</evidence>
<sequence>MSATVSPNEDSSSTTAPPVSKICEYYPDSRILCLSSSSFLMYMLDFGAVNAETGGEIVFKSSDSVLFYIHSKNLEFMSEGFPPVDNIIPPRPENPVVLTEDSTTLEFLFQFTYPRMPPDLDDLGFDGVMKLAEAADKYGIHQAMGFCVQELRRRFTQSKTFEIFILACQHGHEKLMYELAPLLVHRPLSQFVHKIPVKLYVPWSLYHDQFREQPLPLQLAEKHLTATKQFGNLLIPAACMGACVYSHHHQFWANQIEDWRKRTIEECLSCCAIGAMIDSSYAAAPSEVRGGCCTMYKQLMDDLKKEFSKSSSIMVAPRRFEDFVTEYREAQVRFLCPLGLYRMYYDN</sequence>
<accession>A0A8H5FMW1</accession>
<gene>
    <name evidence="1" type="ORF">D9758_011157</name>
</gene>
<evidence type="ECO:0008006" key="3">
    <source>
        <dbReference type="Google" id="ProtNLM"/>
    </source>
</evidence>
<dbReference type="OrthoDB" id="3184970at2759"/>